<proteinExistence type="predicted"/>
<dbReference type="AlphaFoldDB" id="A0A176Y895"/>
<keyword evidence="2" id="KW-1185">Reference proteome</keyword>
<evidence type="ECO:0000313" key="2">
    <source>
        <dbReference type="Proteomes" id="UP000076959"/>
    </source>
</evidence>
<accession>A0A176Y895</accession>
<dbReference type="OrthoDB" id="7874861at2"/>
<dbReference type="EMBL" id="LUUB01000129">
    <property type="protein sequence ID" value="OAE96746.1"/>
    <property type="molecule type" value="Genomic_DNA"/>
</dbReference>
<sequence length="54" mass="6025">MTLREFCAWSRLGKTSAYREVRAGRLRIVKTGAKTLILMSDAEAWLRSLPTAAA</sequence>
<dbReference type="Proteomes" id="UP000076959">
    <property type="component" value="Unassembled WGS sequence"/>
</dbReference>
<organism evidence="1 2">
    <name type="scientific">Bradyrhizobium centrolobii</name>
    <dbReference type="NCBI Taxonomy" id="1505087"/>
    <lineage>
        <taxon>Bacteria</taxon>
        <taxon>Pseudomonadati</taxon>
        <taxon>Pseudomonadota</taxon>
        <taxon>Alphaproteobacteria</taxon>
        <taxon>Hyphomicrobiales</taxon>
        <taxon>Nitrobacteraceae</taxon>
        <taxon>Bradyrhizobium</taxon>
    </lineage>
</organism>
<comment type="caution">
    <text evidence="1">The sequence shown here is derived from an EMBL/GenBank/DDBJ whole genome shotgun (WGS) entry which is preliminary data.</text>
</comment>
<name>A0A176Y895_9BRAD</name>
<gene>
    <name evidence="1" type="ORF">AYJ54_36310</name>
</gene>
<protein>
    <submittedName>
        <fullName evidence="1">Excisionase</fullName>
    </submittedName>
</protein>
<evidence type="ECO:0000313" key="1">
    <source>
        <dbReference type="EMBL" id="OAE96746.1"/>
    </source>
</evidence>
<reference evidence="1 2" key="1">
    <citation type="submission" date="2016-03" db="EMBL/GenBank/DDBJ databases">
        <title>Draft Genome Sequence of the Strain BR 10245 (Bradyrhizobium sp.) isolated from nodules of Centrolobium paraense.</title>
        <authorList>
            <person name="Simoes-Araujo J.L.Sr."/>
            <person name="Barauna A.C."/>
            <person name="Silva K."/>
            <person name="Zilli J.E."/>
        </authorList>
    </citation>
    <scope>NUCLEOTIDE SEQUENCE [LARGE SCALE GENOMIC DNA]</scope>
    <source>
        <strain evidence="1 2">BR 10245</strain>
    </source>
</reference>
<dbReference type="STRING" id="1505087.AYJ54_36310"/>